<dbReference type="InterPro" id="IPR006311">
    <property type="entry name" value="TAT_signal"/>
</dbReference>
<dbReference type="EMBL" id="PHFL01000059">
    <property type="protein sequence ID" value="RFM23726.1"/>
    <property type="molecule type" value="Genomic_DNA"/>
</dbReference>
<gene>
    <name evidence="7" type="ORF">D0433_09365</name>
</gene>
<evidence type="ECO:0000256" key="3">
    <source>
        <dbReference type="ARBA" id="ARBA00023004"/>
    </source>
</evidence>
<dbReference type="InterPro" id="IPR017941">
    <property type="entry name" value="Rieske_2Fe-2S"/>
</dbReference>
<dbReference type="PROSITE" id="PS51318">
    <property type="entry name" value="TAT"/>
    <property type="match status" value="1"/>
</dbReference>
<proteinExistence type="predicted"/>
<accession>A0A395LYZ2</accession>
<keyword evidence="1" id="KW-0001">2Fe-2S</keyword>
<evidence type="ECO:0000313" key="7">
    <source>
        <dbReference type="EMBL" id="RFM23726.1"/>
    </source>
</evidence>
<organism evidence="7 8">
    <name type="scientific">Candidatus Thermochlorobacter aerophilus</name>
    <dbReference type="NCBI Taxonomy" id="1868324"/>
    <lineage>
        <taxon>Bacteria</taxon>
        <taxon>Pseudomonadati</taxon>
        <taxon>Chlorobiota</taxon>
        <taxon>Chlorobiia</taxon>
        <taxon>Chlorobiales</taxon>
        <taxon>Candidatus Thermochlorobacteriaceae</taxon>
        <taxon>Candidatus Thermochlorobacter</taxon>
    </lineage>
</organism>
<dbReference type="Gene3D" id="2.102.10.10">
    <property type="entry name" value="Rieske [2Fe-2S] iron-sulphur domain"/>
    <property type="match status" value="1"/>
</dbReference>
<evidence type="ECO:0000256" key="2">
    <source>
        <dbReference type="ARBA" id="ARBA00022723"/>
    </source>
</evidence>
<name>A0A395LYZ2_9BACT</name>
<comment type="caution">
    <text evidence="7">The sequence shown here is derived from an EMBL/GenBank/DDBJ whole genome shotgun (WGS) entry which is preliminary data.</text>
</comment>
<dbReference type="GO" id="GO:0046872">
    <property type="term" value="F:metal ion binding"/>
    <property type="evidence" value="ECO:0007669"/>
    <property type="project" value="UniProtKB-KW"/>
</dbReference>
<dbReference type="Pfam" id="PF00355">
    <property type="entry name" value="Rieske"/>
    <property type="match status" value="1"/>
</dbReference>
<dbReference type="PANTHER" id="PTHR10134">
    <property type="entry name" value="CYTOCHROME B-C1 COMPLEX SUBUNIT RIESKE, MITOCHONDRIAL"/>
    <property type="match status" value="1"/>
</dbReference>
<evidence type="ECO:0000256" key="4">
    <source>
        <dbReference type="ARBA" id="ARBA00023014"/>
    </source>
</evidence>
<evidence type="ECO:0000256" key="5">
    <source>
        <dbReference type="ARBA" id="ARBA00023157"/>
    </source>
</evidence>
<reference evidence="7 8" key="1">
    <citation type="journal article" date="2011" name="ISME J.">
        <title>Community ecology of hot spring cyanobacterial mats: predominant populations and their functional potential.</title>
        <authorList>
            <person name="Klatt C.G."/>
            <person name="Wood J.M."/>
            <person name="Rusch D.B."/>
            <person name="Bateson M.M."/>
            <person name="Hamamura N."/>
            <person name="Heidelberg J.F."/>
            <person name="Grossman A.R."/>
            <person name="Bhaya D."/>
            <person name="Cohan F.M."/>
            <person name="Kuhl M."/>
            <person name="Bryant D.A."/>
            <person name="Ward D.M."/>
        </authorList>
    </citation>
    <scope>NUCLEOTIDE SEQUENCE [LARGE SCALE GENOMIC DNA]</scope>
    <source>
        <strain evidence="7">OS</strain>
    </source>
</reference>
<dbReference type="InterPro" id="IPR014349">
    <property type="entry name" value="Rieske_Fe-S_prot"/>
</dbReference>
<dbReference type="AlphaFoldDB" id="A0A395LYZ2"/>
<keyword evidence="2" id="KW-0479">Metal-binding</keyword>
<dbReference type="GO" id="GO:0051537">
    <property type="term" value="F:2 iron, 2 sulfur cluster binding"/>
    <property type="evidence" value="ECO:0007669"/>
    <property type="project" value="UniProtKB-KW"/>
</dbReference>
<keyword evidence="3" id="KW-0408">Iron</keyword>
<evidence type="ECO:0000259" key="6">
    <source>
        <dbReference type="PROSITE" id="PS51296"/>
    </source>
</evidence>
<sequence length="176" mass="18328">MSDQLLHFHHAPSSESIGEVSRREFLKAFATGSAVLACGGALATLVAACSSNASDSSTQAPLTGAREQITLASVPQLQTVGGFLRRAFPERNNGRDVLIVRVAQSGTDAFRTASVVCTHLQCNVENPQGSSVVCLCHGSRFSVSGSNFGAVLNGPATLPLQTFPTSFDGSVITISF</sequence>
<dbReference type="SUPFAM" id="SSF50022">
    <property type="entry name" value="ISP domain"/>
    <property type="match status" value="1"/>
</dbReference>
<dbReference type="PROSITE" id="PS51296">
    <property type="entry name" value="RIESKE"/>
    <property type="match status" value="1"/>
</dbReference>
<dbReference type="InterPro" id="IPR036922">
    <property type="entry name" value="Rieske_2Fe-2S_sf"/>
</dbReference>
<protein>
    <recommendedName>
        <fullName evidence="6">Rieske domain-containing protein</fullName>
    </recommendedName>
</protein>
<dbReference type="CDD" id="cd03467">
    <property type="entry name" value="Rieske"/>
    <property type="match status" value="1"/>
</dbReference>
<evidence type="ECO:0000256" key="1">
    <source>
        <dbReference type="ARBA" id="ARBA00022714"/>
    </source>
</evidence>
<dbReference type="Proteomes" id="UP000266389">
    <property type="component" value="Unassembled WGS sequence"/>
</dbReference>
<keyword evidence="4" id="KW-0411">Iron-sulfur</keyword>
<keyword evidence="5" id="KW-1015">Disulfide bond</keyword>
<evidence type="ECO:0000313" key="8">
    <source>
        <dbReference type="Proteomes" id="UP000266389"/>
    </source>
</evidence>
<feature type="domain" description="Rieske" evidence="6">
    <location>
        <begin position="71"/>
        <end position="174"/>
    </location>
</feature>